<accession>A0A0C3S8Q5</accession>
<dbReference type="OrthoDB" id="2745718at2759"/>
<dbReference type="PANTHER" id="PTHR21068:SF43">
    <property type="entry name" value="SPARTIN"/>
    <property type="match status" value="1"/>
</dbReference>
<dbReference type="Pfam" id="PF06911">
    <property type="entry name" value="Senescence"/>
    <property type="match status" value="1"/>
</dbReference>
<dbReference type="HOGENOM" id="CLU_645806_0_0_1"/>
<reference evidence="3 4" key="1">
    <citation type="journal article" date="2014" name="PLoS Genet.">
        <title>Analysis of the Phlebiopsis gigantea genome, transcriptome and secretome provides insight into its pioneer colonization strategies of wood.</title>
        <authorList>
            <person name="Hori C."/>
            <person name="Ishida T."/>
            <person name="Igarashi K."/>
            <person name="Samejima M."/>
            <person name="Suzuki H."/>
            <person name="Master E."/>
            <person name="Ferreira P."/>
            <person name="Ruiz-Duenas F.J."/>
            <person name="Held B."/>
            <person name="Canessa P."/>
            <person name="Larrondo L.F."/>
            <person name="Schmoll M."/>
            <person name="Druzhinina I.S."/>
            <person name="Kubicek C.P."/>
            <person name="Gaskell J.A."/>
            <person name="Kersten P."/>
            <person name="St John F."/>
            <person name="Glasner J."/>
            <person name="Sabat G."/>
            <person name="Splinter BonDurant S."/>
            <person name="Syed K."/>
            <person name="Yadav J."/>
            <person name="Mgbeahuruike A.C."/>
            <person name="Kovalchuk A."/>
            <person name="Asiegbu F.O."/>
            <person name="Lackner G."/>
            <person name="Hoffmeister D."/>
            <person name="Rencoret J."/>
            <person name="Gutierrez A."/>
            <person name="Sun H."/>
            <person name="Lindquist E."/>
            <person name="Barry K."/>
            <person name="Riley R."/>
            <person name="Grigoriev I.V."/>
            <person name="Henrissat B."/>
            <person name="Kues U."/>
            <person name="Berka R.M."/>
            <person name="Martinez A.T."/>
            <person name="Covert S.F."/>
            <person name="Blanchette R.A."/>
            <person name="Cullen D."/>
        </authorList>
    </citation>
    <scope>NUCLEOTIDE SEQUENCE [LARGE SCALE GENOMIC DNA]</scope>
    <source>
        <strain evidence="3 4">11061_1 CR5-6</strain>
    </source>
</reference>
<gene>
    <name evidence="3" type="ORF">PHLGIDRAFT_35377</name>
</gene>
<name>A0A0C3S8Q5_PHLG1</name>
<dbReference type="EMBL" id="KN840494">
    <property type="protein sequence ID" value="KIP07612.1"/>
    <property type="molecule type" value="Genomic_DNA"/>
</dbReference>
<dbReference type="PANTHER" id="PTHR21068">
    <property type="entry name" value="SPARTIN"/>
    <property type="match status" value="1"/>
</dbReference>
<dbReference type="Proteomes" id="UP000053257">
    <property type="component" value="Unassembled WGS sequence"/>
</dbReference>
<organism evidence="3 4">
    <name type="scientific">Phlebiopsis gigantea (strain 11061_1 CR5-6)</name>
    <name type="common">White-rot fungus</name>
    <name type="synonym">Peniophora gigantea</name>
    <dbReference type="NCBI Taxonomy" id="745531"/>
    <lineage>
        <taxon>Eukaryota</taxon>
        <taxon>Fungi</taxon>
        <taxon>Dikarya</taxon>
        <taxon>Basidiomycota</taxon>
        <taxon>Agaricomycotina</taxon>
        <taxon>Agaricomycetes</taxon>
        <taxon>Polyporales</taxon>
        <taxon>Phanerochaetaceae</taxon>
        <taxon>Phlebiopsis</taxon>
    </lineage>
</organism>
<keyword evidence="4" id="KW-1185">Reference proteome</keyword>
<feature type="region of interest" description="Disordered" evidence="1">
    <location>
        <begin position="418"/>
        <end position="455"/>
    </location>
</feature>
<evidence type="ECO:0000313" key="4">
    <source>
        <dbReference type="Proteomes" id="UP000053257"/>
    </source>
</evidence>
<protein>
    <recommendedName>
        <fullName evidence="2">Senescence domain-containing protein</fullName>
    </recommendedName>
</protein>
<dbReference type="AlphaFoldDB" id="A0A0C3S8Q5"/>
<sequence length="455" mass="47190">MSQNTGSLVTIPGTVVFHVLGSTTTELGSGSLTLVASPGDESGAASKLTLTVGSAAFSLYEATTFGTVAEDERVYVFRPQLGDDIKGYVRIILPDGVREPHSEFQSLQARFERTLIEFGLLKPSEGPNERTVTIPSVVATHVIADKSVELGRGDLTLSTLDTSGKPGKDKRIVLTLRVGEALFPLHRATVFGTLAENERTYVFSPELGGSTGNGYVKLVFPENISTNEESKKLQEAFEQILIDYGLLKAGIEAVGDELGRSTREDAAATADSIRRSKNELLAENPPTTEPATFSPTTHTLADGSASATRSLYHAAHAVSTSISTAASSAGTWLSAQLGPASPGTSAALGTLADAYGAAAGGLAAGTADISGAAAEAAGDVVQNELGPEARDLGERVAESVGNVSGAVGQVAGTGAAAAVAGVQGAMREDRRQEQDLGVFRIEEREESQEWSDVPG</sequence>
<proteinExistence type="predicted"/>
<feature type="domain" description="Senescence" evidence="2">
    <location>
        <begin position="251"/>
        <end position="420"/>
    </location>
</feature>
<evidence type="ECO:0000259" key="2">
    <source>
        <dbReference type="Pfam" id="PF06911"/>
    </source>
</evidence>
<evidence type="ECO:0000313" key="3">
    <source>
        <dbReference type="EMBL" id="KIP07612.1"/>
    </source>
</evidence>
<dbReference type="InterPro" id="IPR009686">
    <property type="entry name" value="Senescence/spartin_C"/>
</dbReference>
<dbReference type="InterPro" id="IPR045036">
    <property type="entry name" value="Spartin-like"/>
</dbReference>
<evidence type="ECO:0000256" key="1">
    <source>
        <dbReference type="SAM" id="MobiDB-lite"/>
    </source>
</evidence>
<dbReference type="GO" id="GO:0005886">
    <property type="term" value="C:plasma membrane"/>
    <property type="evidence" value="ECO:0007669"/>
    <property type="project" value="TreeGrafter"/>
</dbReference>